<dbReference type="FunFam" id="1.10.510.10:FF:000021">
    <property type="entry name" value="Serine/threonine protein kinase"/>
    <property type="match status" value="1"/>
</dbReference>
<dbReference type="PROSITE" id="PS50011">
    <property type="entry name" value="PROTEIN_KINASE_DOM"/>
    <property type="match status" value="1"/>
</dbReference>
<evidence type="ECO:0000256" key="5">
    <source>
        <dbReference type="ARBA" id="ARBA00022777"/>
    </source>
</evidence>
<keyword evidence="9" id="KW-0472">Membrane</keyword>
<feature type="transmembrane region" description="Helical" evidence="9">
    <location>
        <begin position="396"/>
        <end position="420"/>
    </location>
</feature>
<evidence type="ECO:0000313" key="11">
    <source>
        <dbReference type="EMBL" id="NDK90453.1"/>
    </source>
</evidence>
<organism evidence="11 12">
    <name type="scientific">Gordonia desulfuricans</name>
    <dbReference type="NCBI Taxonomy" id="89051"/>
    <lineage>
        <taxon>Bacteria</taxon>
        <taxon>Bacillati</taxon>
        <taxon>Actinomycetota</taxon>
        <taxon>Actinomycetes</taxon>
        <taxon>Mycobacteriales</taxon>
        <taxon>Gordoniaceae</taxon>
        <taxon>Gordonia</taxon>
    </lineage>
</organism>
<keyword evidence="5 11" id="KW-0418">Kinase</keyword>
<dbReference type="RefSeq" id="WP_162128817.1">
    <property type="nucleotide sequence ID" value="NZ_JAADZU010000038.1"/>
</dbReference>
<feature type="region of interest" description="Disordered" evidence="8">
    <location>
        <begin position="277"/>
        <end position="370"/>
    </location>
</feature>
<keyword evidence="9" id="KW-0812">Transmembrane</keyword>
<dbReference type="PROSITE" id="PS00107">
    <property type="entry name" value="PROTEIN_KINASE_ATP"/>
    <property type="match status" value="1"/>
</dbReference>
<keyword evidence="9" id="KW-1133">Transmembrane helix</keyword>
<proteinExistence type="predicted"/>
<name>A0A7K3LQD7_9ACTN</name>
<evidence type="ECO:0000259" key="10">
    <source>
        <dbReference type="PROSITE" id="PS50011"/>
    </source>
</evidence>
<evidence type="ECO:0000256" key="1">
    <source>
        <dbReference type="ARBA" id="ARBA00012513"/>
    </source>
</evidence>
<dbReference type="AlphaFoldDB" id="A0A7K3LQD7"/>
<dbReference type="Gene3D" id="3.30.200.20">
    <property type="entry name" value="Phosphorylase Kinase, domain 1"/>
    <property type="match status" value="1"/>
</dbReference>
<evidence type="ECO:0000256" key="2">
    <source>
        <dbReference type="ARBA" id="ARBA00022527"/>
    </source>
</evidence>
<keyword evidence="2 11" id="KW-0723">Serine/threonine-protein kinase</keyword>
<evidence type="ECO:0000313" key="12">
    <source>
        <dbReference type="Proteomes" id="UP000466307"/>
    </source>
</evidence>
<dbReference type="SUPFAM" id="SSF56112">
    <property type="entry name" value="Protein kinase-like (PK-like)"/>
    <property type="match status" value="1"/>
</dbReference>
<evidence type="ECO:0000256" key="8">
    <source>
        <dbReference type="SAM" id="MobiDB-lite"/>
    </source>
</evidence>
<evidence type="ECO:0000256" key="7">
    <source>
        <dbReference type="PROSITE-ProRule" id="PRU10141"/>
    </source>
</evidence>
<keyword evidence="3" id="KW-0808">Transferase</keyword>
<accession>A0A7K3LQD7</accession>
<dbReference type="Pfam" id="PF00069">
    <property type="entry name" value="Pkinase"/>
    <property type="match status" value="1"/>
</dbReference>
<dbReference type="GO" id="GO:0004674">
    <property type="term" value="F:protein serine/threonine kinase activity"/>
    <property type="evidence" value="ECO:0007669"/>
    <property type="project" value="UniProtKB-KW"/>
</dbReference>
<feature type="binding site" evidence="7">
    <location>
        <position position="42"/>
    </location>
    <ligand>
        <name>ATP</name>
        <dbReference type="ChEBI" id="CHEBI:30616"/>
    </ligand>
</feature>
<evidence type="ECO:0000256" key="4">
    <source>
        <dbReference type="ARBA" id="ARBA00022741"/>
    </source>
</evidence>
<dbReference type="InterPro" id="IPR017441">
    <property type="entry name" value="Protein_kinase_ATP_BS"/>
</dbReference>
<dbReference type="Gene3D" id="1.10.510.10">
    <property type="entry name" value="Transferase(Phosphotransferase) domain 1"/>
    <property type="match status" value="1"/>
</dbReference>
<feature type="compositionally biased region" description="Low complexity" evidence="8">
    <location>
        <begin position="277"/>
        <end position="294"/>
    </location>
</feature>
<dbReference type="CDD" id="cd14014">
    <property type="entry name" value="STKc_PknB_like"/>
    <property type="match status" value="1"/>
</dbReference>
<sequence length="532" mass="55347">MSGSRVNTQFGPYRLDELLGRGGMGEVYRAYDTVKDRVVAVKLLNPGLAGDATYQERFKRESHAAARLGEPHVIPIHDWGEIEGVLFIDMRLVDGEDLRALLRRERPLEAERAVAIVEQVASALDAAHADGLVHRDIKPENILIGQNDFAYLVDFGIAHGADDTHLTQAGSAIGSIAYMAPELFDAVPVSTSSDIYALACVLFECLTGRVPHPADTITSAIKAAVMSPPPAPSAVNTAVPSAMDSVIARGLDPDPARRYGTATELAAAARAALRGEADPAAGAAAPTTVTPGRPGRIDLVKSDGAHPPAPPTVIGSPSGEESARATQLRPVGEPGPQNYSGPQQYSGPQNYSGPQQYSGPQNYSGPQQYPGAPAAYGAAAYPAPGYQPPPERDRSVAYVLIGVIAVAVLGLVAVGAYWLFSNSSGDDTAATSTATVTAAPPVTEQTTETVTPVFPADAVPCDATSAIGTTVTSCPFAQAVRDAYRGSGTYGQARTVQAFSPVTGLPYQMACTPEGSAVTCRGGNNAVVYVLP</sequence>
<dbReference type="InterPro" id="IPR008271">
    <property type="entry name" value="Ser/Thr_kinase_AS"/>
</dbReference>
<dbReference type="PANTHER" id="PTHR43289">
    <property type="entry name" value="MITOGEN-ACTIVATED PROTEIN KINASE KINASE KINASE 20-RELATED"/>
    <property type="match status" value="1"/>
</dbReference>
<dbReference type="SMART" id="SM00220">
    <property type="entry name" value="S_TKc"/>
    <property type="match status" value="1"/>
</dbReference>
<comment type="caution">
    <text evidence="11">The sequence shown here is derived from an EMBL/GenBank/DDBJ whole genome shotgun (WGS) entry which is preliminary data.</text>
</comment>
<evidence type="ECO:0000256" key="6">
    <source>
        <dbReference type="ARBA" id="ARBA00022840"/>
    </source>
</evidence>
<dbReference type="InterPro" id="IPR011009">
    <property type="entry name" value="Kinase-like_dom_sf"/>
</dbReference>
<reference evidence="11 12" key="1">
    <citation type="submission" date="2020-01" db="EMBL/GenBank/DDBJ databases">
        <title>Investigation of new actinobacteria for the biodesulphurisation of diesel fuel.</title>
        <authorList>
            <person name="Athi Narayanan S.M."/>
        </authorList>
    </citation>
    <scope>NUCLEOTIDE SEQUENCE [LARGE SCALE GENOMIC DNA]</scope>
    <source>
        <strain evidence="11 12">213E</strain>
    </source>
</reference>
<feature type="domain" description="Protein kinase" evidence="10">
    <location>
        <begin position="13"/>
        <end position="273"/>
    </location>
</feature>
<dbReference type="EC" id="2.7.11.1" evidence="1"/>
<evidence type="ECO:0000256" key="3">
    <source>
        <dbReference type="ARBA" id="ARBA00022679"/>
    </source>
</evidence>
<keyword evidence="4 7" id="KW-0547">Nucleotide-binding</keyword>
<dbReference type="PANTHER" id="PTHR43289:SF6">
    <property type="entry name" value="SERINE_THREONINE-PROTEIN KINASE NEKL-3"/>
    <property type="match status" value="1"/>
</dbReference>
<feature type="compositionally biased region" description="Polar residues" evidence="8">
    <location>
        <begin position="337"/>
        <end position="364"/>
    </location>
</feature>
<feature type="compositionally biased region" description="Basic and acidic residues" evidence="8">
    <location>
        <begin position="295"/>
        <end position="304"/>
    </location>
</feature>
<gene>
    <name evidence="11" type="ORF">GYA93_12810</name>
</gene>
<evidence type="ECO:0000256" key="9">
    <source>
        <dbReference type="SAM" id="Phobius"/>
    </source>
</evidence>
<keyword evidence="6 7" id="KW-0067">ATP-binding</keyword>
<dbReference type="PROSITE" id="PS00108">
    <property type="entry name" value="PROTEIN_KINASE_ST"/>
    <property type="match status" value="1"/>
</dbReference>
<dbReference type="GO" id="GO:0005524">
    <property type="term" value="F:ATP binding"/>
    <property type="evidence" value="ECO:0007669"/>
    <property type="project" value="UniProtKB-UniRule"/>
</dbReference>
<dbReference type="EMBL" id="JAADZU010000038">
    <property type="protein sequence ID" value="NDK90453.1"/>
    <property type="molecule type" value="Genomic_DNA"/>
</dbReference>
<dbReference type="InterPro" id="IPR000719">
    <property type="entry name" value="Prot_kinase_dom"/>
</dbReference>
<protein>
    <recommendedName>
        <fullName evidence="1">non-specific serine/threonine protein kinase</fullName>
        <ecNumber evidence="1">2.7.11.1</ecNumber>
    </recommendedName>
</protein>
<dbReference type="Proteomes" id="UP000466307">
    <property type="component" value="Unassembled WGS sequence"/>
</dbReference>
<keyword evidence="12" id="KW-1185">Reference proteome</keyword>